<keyword evidence="3" id="KW-1133">Transmembrane helix</keyword>
<dbReference type="PANTHER" id="PTHR11575:SF6">
    <property type="entry name" value="2',3'-CYCLIC-NUCLEOTIDE 2'-PHOSPHODIESTERASE_3'-NUCLEOTIDASE"/>
    <property type="match status" value="1"/>
</dbReference>
<dbReference type="InterPro" id="IPR004843">
    <property type="entry name" value="Calcineurin-like_PHP"/>
</dbReference>
<dbReference type="PANTHER" id="PTHR11575">
    <property type="entry name" value="5'-NUCLEOTIDASE-RELATED"/>
    <property type="match status" value="1"/>
</dbReference>
<comment type="caution">
    <text evidence="5">The sequence shown here is derived from an EMBL/GenBank/DDBJ whole genome shotgun (WGS) entry which is preliminary data.</text>
</comment>
<dbReference type="SUPFAM" id="SSF54106">
    <property type="entry name" value="LysM domain"/>
    <property type="match status" value="1"/>
</dbReference>
<dbReference type="EMBL" id="QGGI01000006">
    <property type="protein sequence ID" value="PWJ95262.1"/>
    <property type="molecule type" value="Genomic_DNA"/>
</dbReference>
<comment type="similarity">
    <text evidence="2">Belongs to the 5'-nucleotidase family.</text>
</comment>
<dbReference type="GO" id="GO:0009166">
    <property type="term" value="P:nucleotide catabolic process"/>
    <property type="evidence" value="ECO:0007669"/>
    <property type="project" value="InterPro"/>
</dbReference>
<accession>A0AA45C7B9</accession>
<organism evidence="5 6">
    <name type="scientific">Oceanotoga teriensis</name>
    <dbReference type="NCBI Taxonomy" id="515440"/>
    <lineage>
        <taxon>Bacteria</taxon>
        <taxon>Thermotogati</taxon>
        <taxon>Thermotogota</taxon>
        <taxon>Thermotogae</taxon>
        <taxon>Petrotogales</taxon>
        <taxon>Petrotogaceae</taxon>
        <taxon>Oceanotoga</taxon>
    </lineage>
</organism>
<keyword evidence="3" id="KW-0812">Transmembrane</keyword>
<evidence type="ECO:0000313" key="5">
    <source>
        <dbReference type="EMBL" id="PWJ95262.1"/>
    </source>
</evidence>
<dbReference type="SUPFAM" id="SSF55816">
    <property type="entry name" value="5'-nucleotidase (syn. UDP-sugar hydrolase), C-terminal domain"/>
    <property type="match status" value="1"/>
</dbReference>
<dbReference type="SMART" id="SM00257">
    <property type="entry name" value="LysM"/>
    <property type="match status" value="1"/>
</dbReference>
<proteinExistence type="inferred from homology"/>
<keyword evidence="1" id="KW-0732">Signal</keyword>
<dbReference type="InterPro" id="IPR008334">
    <property type="entry name" value="5'-Nucleotdase_C"/>
</dbReference>
<evidence type="ECO:0000313" key="6">
    <source>
        <dbReference type="Proteomes" id="UP000245921"/>
    </source>
</evidence>
<reference evidence="5 6" key="1">
    <citation type="submission" date="2018-05" db="EMBL/GenBank/DDBJ databases">
        <title>Genomic Encyclopedia of Type Strains, Phase IV (KMG-IV): sequencing the most valuable type-strain genomes for metagenomic binning, comparative biology and taxonomic classification.</title>
        <authorList>
            <person name="Goeker M."/>
        </authorList>
    </citation>
    <scope>NUCLEOTIDE SEQUENCE [LARGE SCALE GENOMIC DNA]</scope>
    <source>
        <strain evidence="5 6">DSM 24906</strain>
    </source>
</reference>
<keyword evidence="2" id="KW-0547">Nucleotide-binding</keyword>
<dbReference type="PRINTS" id="PR01607">
    <property type="entry name" value="APYRASEFAMLY"/>
</dbReference>
<keyword evidence="3" id="KW-0472">Membrane</keyword>
<dbReference type="CDD" id="cd00118">
    <property type="entry name" value="LysM"/>
    <property type="match status" value="1"/>
</dbReference>
<feature type="transmembrane region" description="Helical" evidence="3">
    <location>
        <begin position="7"/>
        <end position="27"/>
    </location>
</feature>
<evidence type="ECO:0000259" key="4">
    <source>
        <dbReference type="PROSITE" id="PS51782"/>
    </source>
</evidence>
<dbReference type="Pfam" id="PF00149">
    <property type="entry name" value="Metallophos"/>
    <property type="match status" value="1"/>
</dbReference>
<sequence>MAKKNNKIWLILSIIIVIILIILFSVLNMNSNKEEQIKSQNEDTNLQKLYEDDQKINNEISDESTDDKLKIDEITDESTNIQQKIEYSDNGKKINMIIIATSDIHGRFMPYEYAIRSENKKGSLAQISTIVKEIRTKNPNTIVVDAGDTIQDNYADIFINETKNPIIEAMNYINYDAWILGNHEFNFGIEPLKKIIKEFKNEVISSNIYDESGNRLVKPYTILEIEDGIKIGIIGTTHPDIMKWDRENLNGYTVTDPAIETKKIINEIKENVDFILSVNHIGMKTDEKDITGIKNILNKNQEIDALIFGHDHKKIQSYYYSNGQIYEKPQNQIKEKMIPIIEPGKWGETLAKIEVTFTKENGKYEIKNREEDIKISLIDIQTKEKTIEPDPEIVEILKPYHEKALKDADTVIGTLMGGDLVEPNQIENIPQVWLEPSAMIDLINKVQIYYANKLTEQNVFISAAAAFREDANIKKGSITKADISKIYKFDNTLYVLQMTGKQLKEYMEWSVEFYNQYQNDDLTISFTQRPGYLYDMFTGIKYQIDISQPNGNRIKNLKYMNDEEIKEKDKINIAVNNYRANTQLLTPGIIFQEELPKVIAKSDYTTLLEDENIREMIIRYIKEEKNGIIFPTKDDNWNIIGNNWNLVKWHKMMKLIEDKKIEVDPYTSVKWENIKDLAKNIILKYKVIKGDWLLKISRMYGIEYMKIAEENNIKNPDLIYPNQIFTIPENYIE</sequence>
<dbReference type="GO" id="GO:0000166">
    <property type="term" value="F:nucleotide binding"/>
    <property type="evidence" value="ECO:0007669"/>
    <property type="project" value="UniProtKB-KW"/>
</dbReference>
<dbReference type="SUPFAM" id="SSF56300">
    <property type="entry name" value="Metallo-dependent phosphatases"/>
    <property type="match status" value="1"/>
</dbReference>
<dbReference type="Gene3D" id="3.10.350.10">
    <property type="entry name" value="LysM domain"/>
    <property type="match status" value="1"/>
</dbReference>
<dbReference type="Gene3D" id="3.90.780.10">
    <property type="entry name" value="5'-Nucleotidase, C-terminal domain"/>
    <property type="match status" value="1"/>
</dbReference>
<evidence type="ECO:0000256" key="1">
    <source>
        <dbReference type="ARBA" id="ARBA00022729"/>
    </source>
</evidence>
<dbReference type="PROSITE" id="PS00786">
    <property type="entry name" value="5_NUCLEOTIDASE_2"/>
    <property type="match status" value="1"/>
</dbReference>
<dbReference type="AlphaFoldDB" id="A0AA45C7B9"/>
<dbReference type="InterPro" id="IPR036779">
    <property type="entry name" value="LysM_dom_sf"/>
</dbReference>
<keyword evidence="2" id="KW-0378">Hydrolase</keyword>
<dbReference type="PROSITE" id="PS51782">
    <property type="entry name" value="LYSM"/>
    <property type="match status" value="1"/>
</dbReference>
<dbReference type="InterPro" id="IPR029052">
    <property type="entry name" value="Metallo-depent_PP-like"/>
</dbReference>
<keyword evidence="6" id="KW-1185">Reference proteome</keyword>
<feature type="domain" description="LysM" evidence="4">
    <location>
        <begin position="683"/>
        <end position="727"/>
    </location>
</feature>
<name>A0AA45C7B9_9BACT</name>
<dbReference type="Pfam" id="PF02872">
    <property type="entry name" value="5_nucleotid_C"/>
    <property type="match status" value="1"/>
</dbReference>
<protein>
    <submittedName>
        <fullName evidence="5">2',3'-cyclic-nucleotide 2'-phosphodiesterase/3'-nucleotidase</fullName>
    </submittedName>
</protein>
<dbReference type="Pfam" id="PF01476">
    <property type="entry name" value="LysM"/>
    <property type="match status" value="1"/>
</dbReference>
<dbReference type="Proteomes" id="UP000245921">
    <property type="component" value="Unassembled WGS sequence"/>
</dbReference>
<dbReference type="InterPro" id="IPR006146">
    <property type="entry name" value="5'-Nucleotdase_CS"/>
</dbReference>
<dbReference type="Gene3D" id="3.60.21.10">
    <property type="match status" value="1"/>
</dbReference>
<dbReference type="PROSITE" id="PS00785">
    <property type="entry name" value="5_NUCLEOTIDASE_1"/>
    <property type="match status" value="1"/>
</dbReference>
<dbReference type="RefSeq" id="WP_109604510.1">
    <property type="nucleotide sequence ID" value="NZ_QGGI01000006.1"/>
</dbReference>
<dbReference type="InterPro" id="IPR018392">
    <property type="entry name" value="LysM"/>
</dbReference>
<dbReference type="GO" id="GO:0030288">
    <property type="term" value="C:outer membrane-bounded periplasmic space"/>
    <property type="evidence" value="ECO:0007669"/>
    <property type="project" value="TreeGrafter"/>
</dbReference>
<evidence type="ECO:0000256" key="3">
    <source>
        <dbReference type="SAM" id="Phobius"/>
    </source>
</evidence>
<dbReference type="InterPro" id="IPR036907">
    <property type="entry name" value="5'-Nucleotdase_C_sf"/>
</dbReference>
<gene>
    <name evidence="5" type="ORF">C7380_10670</name>
</gene>
<evidence type="ECO:0000256" key="2">
    <source>
        <dbReference type="RuleBase" id="RU362119"/>
    </source>
</evidence>
<dbReference type="InterPro" id="IPR006179">
    <property type="entry name" value="5_nucleotidase/apyrase"/>
</dbReference>
<dbReference type="GO" id="GO:0016788">
    <property type="term" value="F:hydrolase activity, acting on ester bonds"/>
    <property type="evidence" value="ECO:0007669"/>
    <property type="project" value="InterPro"/>
</dbReference>
<dbReference type="GO" id="GO:0046872">
    <property type="term" value="F:metal ion binding"/>
    <property type="evidence" value="ECO:0007669"/>
    <property type="project" value="InterPro"/>
</dbReference>